<dbReference type="RefSeq" id="WP_204400326.1">
    <property type="nucleotide sequence ID" value="NZ_JAFBEE010000002.1"/>
</dbReference>
<feature type="transmembrane region" description="Helical" evidence="6">
    <location>
        <begin position="271"/>
        <end position="290"/>
    </location>
</feature>
<dbReference type="CDD" id="cd06580">
    <property type="entry name" value="TM_PBP1_transp_TpRbsC_like"/>
    <property type="match status" value="1"/>
</dbReference>
<comment type="subcellular location">
    <subcellularLocation>
        <location evidence="1">Cell membrane</location>
        <topology evidence="1">Multi-pass membrane protein</topology>
    </subcellularLocation>
</comment>
<keyword evidence="8" id="KW-1185">Reference proteome</keyword>
<comment type="caution">
    <text evidence="7">The sequence shown here is derived from an EMBL/GenBank/DDBJ whole genome shotgun (WGS) entry which is preliminary data.</text>
</comment>
<feature type="transmembrane region" description="Helical" evidence="6">
    <location>
        <begin position="56"/>
        <end position="77"/>
    </location>
</feature>
<dbReference type="Pfam" id="PF02653">
    <property type="entry name" value="BPD_transp_2"/>
    <property type="match status" value="1"/>
</dbReference>
<feature type="transmembrane region" description="Helical" evidence="6">
    <location>
        <begin position="113"/>
        <end position="134"/>
    </location>
</feature>
<keyword evidence="7" id="KW-0762">Sugar transport</keyword>
<feature type="transmembrane region" description="Helical" evidence="6">
    <location>
        <begin position="89"/>
        <end position="107"/>
    </location>
</feature>
<feature type="transmembrane region" description="Helical" evidence="6">
    <location>
        <begin position="197"/>
        <end position="216"/>
    </location>
</feature>
<gene>
    <name evidence="7" type="ORF">JOC73_000562</name>
</gene>
<keyword evidence="4 6" id="KW-1133">Transmembrane helix</keyword>
<sequence>MRKEDIQDNIRELLIPIGAIILGLLVGAVIMLAIGANPIEAYKALFIGAFGDMNKFANTLARSTPLIFTGLAVAFAFRCGLFNIGVEGQLYVGALAAAFVGGNLTGLPKIIHLPLTILAGMAAGGLWAAIPGFLKAKRGVHEVINTIMMNFIAYALIGYLVADVLKAPGQTPRTVPILPSATLIRLGELVNWSNSRLSIGFLIGLIACAIIYFVLWKTTIGYEVRSVGLSPLAAEYGGINSNRKIILAMVISGALGGLAGAERVLGFDRALILGFSPGFGFEGIAVALLGRNHPVGVLLGALLFGALSNGGAWMNFTTSVPVDLIVVLQAVIIFFVAADQIIRVIFPKKRKDWGAV</sequence>
<evidence type="ECO:0000256" key="6">
    <source>
        <dbReference type="SAM" id="Phobius"/>
    </source>
</evidence>
<feature type="transmembrane region" description="Helical" evidence="6">
    <location>
        <begin position="143"/>
        <end position="162"/>
    </location>
</feature>
<name>A0ABS2NM98_9FIRM</name>
<proteinExistence type="predicted"/>
<keyword evidence="3 6" id="KW-0812">Transmembrane</keyword>
<organism evidence="7 8">
    <name type="scientific">Alkaliphilus hydrothermalis</name>
    <dbReference type="NCBI Taxonomy" id="1482730"/>
    <lineage>
        <taxon>Bacteria</taxon>
        <taxon>Bacillati</taxon>
        <taxon>Bacillota</taxon>
        <taxon>Clostridia</taxon>
        <taxon>Peptostreptococcales</taxon>
        <taxon>Natronincolaceae</taxon>
        <taxon>Alkaliphilus</taxon>
    </lineage>
</organism>
<feature type="transmembrane region" description="Helical" evidence="6">
    <location>
        <begin position="12"/>
        <end position="36"/>
    </location>
</feature>
<dbReference type="PANTHER" id="PTHR47089">
    <property type="entry name" value="ABC TRANSPORTER, PERMEASE PROTEIN"/>
    <property type="match status" value="1"/>
</dbReference>
<evidence type="ECO:0000256" key="4">
    <source>
        <dbReference type="ARBA" id="ARBA00022989"/>
    </source>
</evidence>
<evidence type="ECO:0000313" key="8">
    <source>
        <dbReference type="Proteomes" id="UP001314796"/>
    </source>
</evidence>
<reference evidence="7 8" key="1">
    <citation type="submission" date="2021-01" db="EMBL/GenBank/DDBJ databases">
        <title>Genomic Encyclopedia of Type Strains, Phase IV (KMG-IV): sequencing the most valuable type-strain genomes for metagenomic binning, comparative biology and taxonomic classification.</title>
        <authorList>
            <person name="Goeker M."/>
        </authorList>
    </citation>
    <scope>NUCLEOTIDE SEQUENCE [LARGE SCALE GENOMIC DNA]</scope>
    <source>
        <strain evidence="7 8">DSM 25890</strain>
    </source>
</reference>
<dbReference type="InterPro" id="IPR001851">
    <property type="entry name" value="ABC_transp_permease"/>
</dbReference>
<evidence type="ECO:0000256" key="5">
    <source>
        <dbReference type="ARBA" id="ARBA00023136"/>
    </source>
</evidence>
<evidence type="ECO:0000256" key="3">
    <source>
        <dbReference type="ARBA" id="ARBA00022692"/>
    </source>
</evidence>
<dbReference type="Proteomes" id="UP001314796">
    <property type="component" value="Unassembled WGS sequence"/>
</dbReference>
<evidence type="ECO:0000256" key="2">
    <source>
        <dbReference type="ARBA" id="ARBA00022475"/>
    </source>
</evidence>
<keyword evidence="2" id="KW-1003">Cell membrane</keyword>
<evidence type="ECO:0000313" key="7">
    <source>
        <dbReference type="EMBL" id="MBM7614053.1"/>
    </source>
</evidence>
<feature type="transmembrane region" description="Helical" evidence="6">
    <location>
        <begin position="322"/>
        <end position="342"/>
    </location>
</feature>
<feature type="transmembrane region" description="Helical" evidence="6">
    <location>
        <begin position="245"/>
        <end position="265"/>
    </location>
</feature>
<accession>A0ABS2NM98</accession>
<feature type="transmembrane region" description="Helical" evidence="6">
    <location>
        <begin position="297"/>
        <end position="316"/>
    </location>
</feature>
<evidence type="ECO:0000256" key="1">
    <source>
        <dbReference type="ARBA" id="ARBA00004651"/>
    </source>
</evidence>
<dbReference type="EMBL" id="JAFBEE010000002">
    <property type="protein sequence ID" value="MBM7614053.1"/>
    <property type="molecule type" value="Genomic_DNA"/>
</dbReference>
<keyword evidence="7" id="KW-0813">Transport</keyword>
<protein>
    <submittedName>
        <fullName evidence="7">Simple sugar transport system permease protein</fullName>
    </submittedName>
</protein>
<keyword evidence="5 6" id="KW-0472">Membrane</keyword>
<dbReference type="PANTHER" id="PTHR47089:SF1">
    <property type="entry name" value="GUANOSINE ABC TRANSPORTER PERMEASE PROTEIN NUPP"/>
    <property type="match status" value="1"/>
</dbReference>